<evidence type="ECO:0000256" key="7">
    <source>
        <dbReference type="ARBA" id="ARBA00022729"/>
    </source>
</evidence>
<dbReference type="InterPro" id="IPR003321">
    <property type="entry name" value="Cyt_c552"/>
</dbReference>
<comment type="function">
    <text evidence="14">Catalyzes the reduction of nitrite to ammonia, consuming six electrons in the process. Has very low activity toward hydroxylamine. Has even lower activity toward sulfite. Sulfite reductase activity is maximal at neutral pH.</text>
</comment>
<dbReference type="GO" id="GO:0042128">
    <property type="term" value="P:nitrate assimilation"/>
    <property type="evidence" value="ECO:0007669"/>
    <property type="project" value="UniProtKB-UniRule"/>
</dbReference>
<reference evidence="16 17" key="1">
    <citation type="submission" date="2013-09" db="EMBL/GenBank/DDBJ databases">
        <title>Whole genome shotgun sequence of Vibrio ezurae NBRC 102218.</title>
        <authorList>
            <person name="Yoshida I."/>
            <person name="Hosoyama A."/>
            <person name="Numata M."/>
            <person name="Hashimoto M."/>
            <person name="Hosoyama Y."/>
            <person name="Tsuchikane K."/>
            <person name="Noguchi M."/>
            <person name="Hirakata S."/>
            <person name="Ichikawa N."/>
            <person name="Ohji S."/>
            <person name="Yamazoe A."/>
            <person name="Fujita N."/>
        </authorList>
    </citation>
    <scope>NUCLEOTIDE SEQUENCE [LARGE SCALE GENOMIC DNA]</scope>
    <source>
        <strain evidence="16 17">NBRC 102218</strain>
    </source>
</reference>
<keyword evidence="7 15" id="KW-0732">Signal</keyword>
<keyword evidence="8 15" id="KW-0574">Periplasm</keyword>
<evidence type="ECO:0000256" key="14">
    <source>
        <dbReference type="ARBA" id="ARBA00058745"/>
    </source>
</evidence>
<comment type="pathway">
    <text evidence="2 15">Nitrogen metabolism; nitrate reduction (assimilation).</text>
</comment>
<feature type="binding site" description="covalent" evidence="15">
    <location>
        <position position="159"/>
    </location>
    <ligand>
        <name>heme c</name>
        <dbReference type="ChEBI" id="CHEBI:61717"/>
        <label>2</label>
    </ligand>
</feature>
<dbReference type="FunFam" id="1.20.140.10:FF:000014">
    <property type="entry name" value="Cytochrome c-552"/>
    <property type="match status" value="1"/>
</dbReference>
<dbReference type="Gene3D" id="1.20.140.10">
    <property type="entry name" value="Butyryl-CoA Dehydrogenase, subunit A, domain 3"/>
    <property type="match status" value="1"/>
</dbReference>
<dbReference type="HAMAP" id="MF_01182">
    <property type="entry name" value="Cytochrom_C552"/>
    <property type="match status" value="1"/>
</dbReference>
<organism evidence="16 17">
    <name type="scientific">Vibrio ezurae NBRC 102218</name>
    <dbReference type="NCBI Taxonomy" id="1219080"/>
    <lineage>
        <taxon>Bacteria</taxon>
        <taxon>Pseudomonadati</taxon>
        <taxon>Pseudomonadota</taxon>
        <taxon>Gammaproteobacteria</taxon>
        <taxon>Vibrionales</taxon>
        <taxon>Vibrionaceae</taxon>
        <taxon>Vibrio</taxon>
    </lineage>
</organism>
<evidence type="ECO:0000256" key="5">
    <source>
        <dbReference type="ARBA" id="ARBA00022617"/>
    </source>
</evidence>
<dbReference type="EMBL" id="BATM01000021">
    <property type="protein sequence ID" value="GAD79935.1"/>
    <property type="molecule type" value="Genomic_DNA"/>
</dbReference>
<evidence type="ECO:0000256" key="15">
    <source>
        <dbReference type="HAMAP-Rule" id="MF_01182"/>
    </source>
</evidence>
<feature type="binding site" evidence="15">
    <location>
        <position position="212"/>
    </location>
    <ligand>
        <name>Ca(2+)</name>
        <dbReference type="ChEBI" id="CHEBI:29108"/>
    </ligand>
</feature>
<dbReference type="OrthoDB" id="9780421at2"/>
<feature type="binding site" evidence="15">
    <location>
        <position position="260"/>
    </location>
    <ligand>
        <name>Ca(2+)</name>
        <dbReference type="ChEBI" id="CHEBI:29108"/>
    </ligand>
</feature>
<feature type="binding site" description="axial binding residue" evidence="15">
    <location>
        <position position="160"/>
    </location>
    <ligand>
        <name>heme c</name>
        <dbReference type="ChEBI" id="CHEBI:61717"/>
        <label>2</label>
    </ligand>
    <ligandPart>
        <name>Fe</name>
        <dbReference type="ChEBI" id="CHEBI:18248"/>
    </ligandPart>
</feature>
<keyword evidence="10 15" id="KW-0249">Electron transport</keyword>
<feature type="signal peptide" evidence="15">
    <location>
        <begin position="1"/>
        <end position="26"/>
    </location>
</feature>
<feature type="binding site" description="covalent" evidence="15">
    <location>
        <position position="118"/>
    </location>
    <ligand>
        <name>heme c</name>
        <dbReference type="ChEBI" id="CHEBI:61717"/>
        <label>1</label>
    </ligand>
</feature>
<keyword evidence="12 15" id="KW-0408">Iron</keyword>
<comment type="subcellular location">
    <subcellularLocation>
        <location evidence="1 15">Periplasm</location>
    </subcellularLocation>
</comment>
<protein>
    <recommendedName>
        <fullName evidence="15">Cytochrome c-552</fullName>
        <ecNumber evidence="15">1.7.2.2</ecNumber>
    </recommendedName>
    <alternativeName>
        <fullName evidence="15">Ammonia-forming cytochrome c nitrite reductase</fullName>
        <shortName evidence="15">Cytochrome c nitrite reductase</shortName>
    </alternativeName>
</protein>
<dbReference type="RefSeq" id="WP_021713643.1">
    <property type="nucleotide sequence ID" value="NZ_BATM01000021.1"/>
</dbReference>
<dbReference type="eggNOG" id="COG3303">
    <property type="taxonomic scope" value="Bacteria"/>
</dbReference>
<feature type="binding site" description="axial binding residue" evidence="15">
    <location>
        <position position="390"/>
    </location>
    <ligand>
        <name>heme c</name>
        <dbReference type="ChEBI" id="CHEBI:61717"/>
        <label>4</label>
    </ligand>
    <ligandPart>
        <name>Fe</name>
        <dbReference type="ChEBI" id="CHEBI:18248"/>
    </ligandPart>
</feature>
<feature type="binding site" description="covalent" evidence="15">
    <location>
        <position position="279"/>
    </location>
    <ligand>
        <name>heme c</name>
        <dbReference type="ChEBI" id="CHEBI:61717"/>
        <label>4</label>
    </ligand>
</feature>
<feature type="binding site" evidence="15">
    <location>
        <position position="258"/>
    </location>
    <ligand>
        <name>Ca(2+)</name>
        <dbReference type="ChEBI" id="CHEBI:29108"/>
    </ligand>
</feature>
<evidence type="ECO:0000256" key="3">
    <source>
        <dbReference type="ARBA" id="ARBA00009288"/>
    </source>
</evidence>
<feature type="binding site" description="covalent" evidence="15">
    <location>
        <position position="205"/>
    </location>
    <ligand>
        <name>heme c</name>
        <dbReference type="ChEBI" id="CHEBI:61717"/>
        <label>3</label>
    </ligand>
</feature>
<feature type="binding site" evidence="15">
    <location>
        <position position="211"/>
    </location>
    <ligand>
        <name>Ca(2+)</name>
        <dbReference type="ChEBI" id="CHEBI:29108"/>
    </ligand>
</feature>
<dbReference type="Proteomes" id="UP000016562">
    <property type="component" value="Unassembled WGS sequence"/>
</dbReference>
<feature type="binding site" description="covalent" evidence="15">
    <location>
        <position position="282"/>
    </location>
    <ligand>
        <name>heme c</name>
        <dbReference type="ChEBI" id="CHEBI:61717"/>
        <label>4</label>
    </ligand>
</feature>
<comment type="catalytic activity">
    <reaction evidence="13 15">
        <text>6 Fe(III)-[cytochrome c] + NH4(+) + 2 H2O = 6 Fe(II)-[cytochrome c] + nitrite + 8 H(+)</text>
        <dbReference type="Rhea" id="RHEA:13089"/>
        <dbReference type="Rhea" id="RHEA-COMP:10350"/>
        <dbReference type="Rhea" id="RHEA-COMP:14399"/>
        <dbReference type="ChEBI" id="CHEBI:15377"/>
        <dbReference type="ChEBI" id="CHEBI:15378"/>
        <dbReference type="ChEBI" id="CHEBI:16301"/>
        <dbReference type="ChEBI" id="CHEBI:28938"/>
        <dbReference type="ChEBI" id="CHEBI:29033"/>
        <dbReference type="ChEBI" id="CHEBI:29034"/>
        <dbReference type="EC" id="1.7.2.2"/>
    </reaction>
</comment>
<dbReference type="UniPathway" id="UPA00653"/>
<dbReference type="EC" id="1.7.2.2" evidence="15"/>
<dbReference type="GO" id="GO:0019645">
    <property type="term" value="P:anaerobic electron transport chain"/>
    <property type="evidence" value="ECO:0007669"/>
    <property type="project" value="TreeGrafter"/>
</dbReference>
<dbReference type="InterPro" id="IPR036280">
    <property type="entry name" value="Multihaem_cyt_sf"/>
</dbReference>
<evidence type="ECO:0000256" key="11">
    <source>
        <dbReference type="ARBA" id="ARBA00023002"/>
    </source>
</evidence>
<dbReference type="SUPFAM" id="SSF48695">
    <property type="entry name" value="Multiheme cytochromes"/>
    <property type="match status" value="1"/>
</dbReference>
<keyword evidence="9 15" id="KW-0106">Calcium</keyword>
<feature type="binding site" description="covalent" evidence="15">
    <location>
        <position position="121"/>
    </location>
    <ligand>
        <name>heme c</name>
        <dbReference type="ChEBI" id="CHEBI:61717"/>
        <label>1</label>
    </ligand>
</feature>
<dbReference type="PANTHER" id="PTHR30633:SF0">
    <property type="entry name" value="CYTOCHROME C-552"/>
    <property type="match status" value="1"/>
</dbReference>
<feature type="binding site" evidence="15">
    <location>
        <position position="212"/>
    </location>
    <ligand>
        <name>substrate</name>
    </ligand>
</feature>
<feature type="binding site" description="covalent" evidence="15">
    <location>
        <position position="156"/>
    </location>
    <ligand>
        <name>heme c</name>
        <dbReference type="ChEBI" id="CHEBI:61717"/>
        <label>2</label>
    </ligand>
</feature>
<comment type="cofactor">
    <cofactor evidence="15">
        <name>heme c</name>
        <dbReference type="ChEBI" id="CHEBI:61717"/>
    </cofactor>
    <text evidence="15">Binds 5 heme c groups covalently per monomer.</text>
</comment>
<evidence type="ECO:0000256" key="6">
    <source>
        <dbReference type="ARBA" id="ARBA00022723"/>
    </source>
</evidence>
<sequence precursor="true">MANKKWKLGVLAPIALLGLITLNAYASTEQEQRFDPRNAAFEQAHPDQYQSWKATSESEQLEDALAEDPNMVILWAGYGFAKDYNKARGHFYAVEDLRETLRTGGPTDGESGPMPMACWSCKSPDVARLIDEEGEDGYFAGKWARLGAEVVNPIGCSDCHNTKSDKFKNGEPELALTRPYTERAFKAIGKPFEEQSRLDQQAGVCAQCHVEYYFDKNANNAVKFPWDMGTTVGEMEVYFDAIDFADWTHGVSKAPMLKAQHPGYETWRDGIHGKNNVVCVDCHMPKVENEDGTVYTDHKIGNPFDRFEDTCANCHTQSKDQLQNIVSTRKAQVLSMKLTAEKQIVAAHFEAKAAWDAGATEEEMKPILMDIRHAQWRWDYAIASHGVHMHAPEVALEVLGTAVDKAADARTKVIRLLAKKGITDPIQIPDISTKEKAQAVLGMDMEGMKAEKEHFLKTLVPQWDEEAKKREATY</sequence>
<dbReference type="FunFam" id="1.10.1130.10:FF:000002">
    <property type="entry name" value="Cytochrome c-552"/>
    <property type="match status" value="1"/>
</dbReference>
<evidence type="ECO:0000256" key="8">
    <source>
        <dbReference type="ARBA" id="ARBA00022764"/>
    </source>
</evidence>
<feature type="binding site" description="axial binding residue" evidence="15">
    <location>
        <position position="283"/>
    </location>
    <ligand>
        <name>heme c</name>
        <dbReference type="ChEBI" id="CHEBI:61717"/>
        <label>4</label>
    </ligand>
    <ligandPart>
        <name>Fe</name>
        <dbReference type="ChEBI" id="CHEBI:18248"/>
    </ligandPart>
</feature>
<feature type="binding site" description="covalent" evidence="15">
    <location>
        <position position="311"/>
    </location>
    <ligand>
        <name>heme c</name>
        <dbReference type="ChEBI" id="CHEBI:61717"/>
        <label>5</label>
    </ligand>
</feature>
<feature type="binding site" description="axial binding residue" evidence="15">
    <location>
        <position position="272"/>
    </location>
    <ligand>
        <name>heme c</name>
        <dbReference type="ChEBI" id="CHEBI:61717"/>
        <label>5</label>
    </ligand>
    <ligandPart>
        <name>Fe</name>
        <dbReference type="ChEBI" id="CHEBI:18248"/>
    </ligandPart>
</feature>
<dbReference type="NCBIfam" id="TIGR03152">
    <property type="entry name" value="cyto_c552_HCOOH"/>
    <property type="match status" value="1"/>
</dbReference>
<comment type="caution">
    <text evidence="16">The sequence shown here is derived from an EMBL/GenBank/DDBJ whole genome shotgun (WGS) entry which is preliminary data.</text>
</comment>
<dbReference type="Pfam" id="PF02335">
    <property type="entry name" value="Cytochrom_C552"/>
    <property type="match status" value="1"/>
</dbReference>
<evidence type="ECO:0000313" key="16">
    <source>
        <dbReference type="EMBL" id="GAD79935.1"/>
    </source>
</evidence>
<keyword evidence="4 15" id="KW-0813">Transport</keyword>
<comment type="cofactor">
    <cofactor evidence="15">
        <name>Ca(2+)</name>
        <dbReference type="ChEBI" id="CHEBI:29108"/>
    </cofactor>
    <text evidence="15">Binds 1 Ca(2+) ion per monomer.</text>
</comment>
<feature type="binding site" description="axial binding residue" evidence="15">
    <location>
        <position position="209"/>
    </location>
    <ligand>
        <name>heme c</name>
        <dbReference type="ChEBI" id="CHEBI:61717"/>
        <label>3</label>
    </ligand>
    <ligandPart>
        <name>Fe</name>
        <dbReference type="ChEBI" id="CHEBI:18248"/>
    </ligandPart>
</feature>
<keyword evidence="6 15" id="KW-0479">Metal-binding</keyword>
<evidence type="ECO:0000256" key="10">
    <source>
        <dbReference type="ARBA" id="ARBA00022982"/>
    </source>
</evidence>
<comment type="similarity">
    <text evidence="3 15">Belongs to the cytochrome c-552 family.</text>
</comment>
<feature type="chain" id="PRO_5009021720" description="Cytochrome c-552" evidence="15">
    <location>
        <begin position="27"/>
        <end position="474"/>
    </location>
</feature>
<dbReference type="Gene3D" id="1.10.1130.10">
    <property type="entry name" value="Flavocytochrome C3, Chain A"/>
    <property type="match status" value="1"/>
</dbReference>
<dbReference type="NCBIfam" id="NF008339">
    <property type="entry name" value="PRK11125.1"/>
    <property type="match status" value="1"/>
</dbReference>
<evidence type="ECO:0000313" key="17">
    <source>
        <dbReference type="Proteomes" id="UP000016562"/>
    </source>
</evidence>
<name>U3B1T5_9VIBR</name>
<dbReference type="PANTHER" id="PTHR30633">
    <property type="entry name" value="CYTOCHROME C-552 RESPIRATORY NITRITE REDUCTASE"/>
    <property type="match status" value="1"/>
</dbReference>
<feature type="binding site" description="axial binding residue" evidence="15">
    <location>
        <position position="90"/>
    </location>
    <ligand>
        <name>heme c</name>
        <dbReference type="ChEBI" id="CHEBI:61717"/>
        <label>3</label>
    </ligand>
    <ligandPart>
        <name>Fe</name>
        <dbReference type="ChEBI" id="CHEBI:18248"/>
    </ligandPart>
</feature>
<evidence type="ECO:0000256" key="2">
    <source>
        <dbReference type="ARBA" id="ARBA00005096"/>
    </source>
</evidence>
<dbReference type="AlphaFoldDB" id="U3B1T5"/>
<proteinExistence type="inferred from homology"/>
<evidence type="ECO:0000256" key="9">
    <source>
        <dbReference type="ARBA" id="ARBA00022837"/>
    </source>
</evidence>
<feature type="binding site" evidence="15">
    <location>
        <position position="261"/>
    </location>
    <ligand>
        <name>substrate</name>
    </ligand>
</feature>
<dbReference type="STRING" id="1219080.VEZ01S_21_00570"/>
<dbReference type="PIRSF" id="PIRSF000243">
    <property type="entry name" value="Cyt_c552"/>
    <property type="match status" value="1"/>
</dbReference>
<dbReference type="InterPro" id="IPR017570">
    <property type="entry name" value="Cyt_c_NO2Rdtase_formate-dep"/>
</dbReference>
<evidence type="ECO:0000256" key="12">
    <source>
        <dbReference type="ARBA" id="ARBA00023004"/>
    </source>
</evidence>
<dbReference type="GO" id="GO:0020037">
    <property type="term" value="F:heme binding"/>
    <property type="evidence" value="ECO:0007669"/>
    <property type="project" value="InterPro"/>
</dbReference>
<dbReference type="GO" id="GO:0005506">
    <property type="term" value="F:iron ion binding"/>
    <property type="evidence" value="ECO:0007669"/>
    <property type="project" value="UniProtKB-UniRule"/>
</dbReference>
<feature type="binding site" description="axial binding residue" evidence="15">
    <location>
        <position position="122"/>
    </location>
    <ligand>
        <name>heme c</name>
        <dbReference type="ChEBI" id="CHEBI:61717"/>
        <label>1</label>
    </ligand>
    <ligandPart>
        <name>Fe</name>
        <dbReference type="ChEBI" id="CHEBI:18248"/>
    </ligandPart>
</feature>
<feature type="binding site" description="axial binding residue" evidence="15">
    <location>
        <position position="298"/>
    </location>
    <ligand>
        <name>heme c</name>
        <dbReference type="ChEBI" id="CHEBI:61717"/>
        <label>2</label>
    </ligand>
    <ligandPart>
        <name>Fe</name>
        <dbReference type="ChEBI" id="CHEBI:18248"/>
    </ligandPart>
</feature>
<keyword evidence="17" id="KW-1185">Reference proteome</keyword>
<dbReference type="GO" id="GO:0005509">
    <property type="term" value="F:calcium ion binding"/>
    <property type="evidence" value="ECO:0007669"/>
    <property type="project" value="UniProtKB-UniRule"/>
</dbReference>
<dbReference type="CDD" id="cd00548">
    <property type="entry name" value="NrfA-like"/>
    <property type="match status" value="1"/>
</dbReference>
<keyword evidence="5 15" id="KW-0349">Heme</keyword>
<keyword evidence="11 15" id="KW-0560">Oxidoreductase</keyword>
<accession>U3B1T5</accession>
<evidence type="ECO:0000256" key="4">
    <source>
        <dbReference type="ARBA" id="ARBA00022448"/>
    </source>
</evidence>
<evidence type="ECO:0000256" key="13">
    <source>
        <dbReference type="ARBA" id="ARBA00049131"/>
    </source>
</evidence>
<evidence type="ECO:0000256" key="1">
    <source>
        <dbReference type="ARBA" id="ARBA00004418"/>
    </source>
</evidence>
<gene>
    <name evidence="15 16" type="primary">nrfA</name>
    <name evidence="16" type="ORF">VEZ01S_21_00570</name>
</gene>
<dbReference type="GO" id="GO:0042279">
    <property type="term" value="F:nitrite reductase (cytochrome, ammonia-forming) activity"/>
    <property type="evidence" value="ECO:0007669"/>
    <property type="project" value="UniProtKB-UniRule"/>
</dbReference>
<feature type="binding site" description="covalent" evidence="15">
    <location>
        <position position="314"/>
    </location>
    <ligand>
        <name>heme c</name>
        <dbReference type="ChEBI" id="CHEBI:61717"/>
        <label>5</label>
    </ligand>
</feature>
<feature type="binding site" description="axial binding residue" evidence="15">
    <location>
        <position position="315"/>
    </location>
    <ligand>
        <name>heme c</name>
        <dbReference type="ChEBI" id="CHEBI:61717"/>
        <label>5</label>
    </ligand>
    <ligandPart>
        <name>Fe</name>
        <dbReference type="ChEBI" id="CHEBI:18248"/>
    </ligandPart>
</feature>
<feature type="binding site" description="covalent" evidence="15">
    <location>
        <position position="208"/>
    </location>
    <ligand>
        <name>heme c</name>
        <dbReference type="ChEBI" id="CHEBI:61717"/>
        <label>3</label>
    </ligand>
</feature>
<dbReference type="GO" id="GO:0030288">
    <property type="term" value="C:outer membrane-bounded periplasmic space"/>
    <property type="evidence" value="ECO:0007669"/>
    <property type="project" value="TreeGrafter"/>
</dbReference>